<feature type="transmembrane region" description="Helical" evidence="8">
    <location>
        <begin position="456"/>
        <end position="477"/>
    </location>
</feature>
<comment type="caution">
    <text evidence="10">The sequence shown here is derived from an EMBL/GenBank/DDBJ whole genome shotgun (WGS) entry which is preliminary data.</text>
</comment>
<evidence type="ECO:0000256" key="2">
    <source>
        <dbReference type="ARBA" id="ARBA00008537"/>
    </source>
</evidence>
<evidence type="ECO:0000256" key="5">
    <source>
        <dbReference type="ARBA" id="ARBA00022692"/>
    </source>
</evidence>
<dbReference type="Proteomes" id="UP000441455">
    <property type="component" value="Unassembled WGS sequence"/>
</dbReference>
<dbReference type="Pfam" id="PF07690">
    <property type="entry name" value="MFS_1"/>
    <property type="match status" value="1"/>
</dbReference>
<dbReference type="PANTHER" id="PTHR42718:SF9">
    <property type="entry name" value="MAJOR FACILITATOR SUPERFAMILY MULTIDRUG TRANSPORTER MFSC"/>
    <property type="match status" value="1"/>
</dbReference>
<evidence type="ECO:0000313" key="10">
    <source>
        <dbReference type="EMBL" id="MSS82980.1"/>
    </source>
</evidence>
<keyword evidence="3" id="KW-0813">Transport</keyword>
<keyword evidence="6 8" id="KW-1133">Transmembrane helix</keyword>
<dbReference type="EMBL" id="VULN01000018">
    <property type="protein sequence ID" value="MSS82980.1"/>
    <property type="molecule type" value="Genomic_DNA"/>
</dbReference>
<comment type="subcellular location">
    <subcellularLocation>
        <location evidence="1">Cell membrane</location>
        <topology evidence="1">Multi-pass membrane protein</topology>
    </subcellularLocation>
</comment>
<evidence type="ECO:0000256" key="1">
    <source>
        <dbReference type="ARBA" id="ARBA00004651"/>
    </source>
</evidence>
<dbReference type="SUPFAM" id="SSF103473">
    <property type="entry name" value="MFS general substrate transporter"/>
    <property type="match status" value="1"/>
</dbReference>
<organism evidence="10 11">
    <name type="scientific">Acidaminococcus fermentans</name>
    <dbReference type="NCBI Taxonomy" id="905"/>
    <lineage>
        <taxon>Bacteria</taxon>
        <taxon>Bacillati</taxon>
        <taxon>Bacillota</taxon>
        <taxon>Negativicutes</taxon>
        <taxon>Acidaminococcales</taxon>
        <taxon>Acidaminococcaceae</taxon>
        <taxon>Acidaminococcus</taxon>
    </lineage>
</organism>
<dbReference type="OrthoDB" id="102502at2"/>
<evidence type="ECO:0000256" key="3">
    <source>
        <dbReference type="ARBA" id="ARBA00022448"/>
    </source>
</evidence>
<dbReference type="PANTHER" id="PTHR42718">
    <property type="entry name" value="MAJOR FACILITATOR SUPERFAMILY MULTIDRUG TRANSPORTER MFSC"/>
    <property type="match status" value="1"/>
</dbReference>
<dbReference type="GO" id="GO:0022857">
    <property type="term" value="F:transmembrane transporter activity"/>
    <property type="evidence" value="ECO:0007669"/>
    <property type="project" value="InterPro"/>
</dbReference>
<feature type="transmembrane region" description="Helical" evidence="8">
    <location>
        <begin position="220"/>
        <end position="241"/>
    </location>
</feature>
<feature type="transmembrane region" description="Helical" evidence="8">
    <location>
        <begin position="128"/>
        <end position="146"/>
    </location>
</feature>
<feature type="transmembrane region" description="Helical" evidence="8">
    <location>
        <begin position="30"/>
        <end position="51"/>
    </location>
</feature>
<dbReference type="NCBIfam" id="TIGR00711">
    <property type="entry name" value="efflux_EmrB"/>
    <property type="match status" value="1"/>
</dbReference>
<accession>A0A6N7VPU1</accession>
<evidence type="ECO:0000256" key="7">
    <source>
        <dbReference type="ARBA" id="ARBA00023136"/>
    </source>
</evidence>
<feature type="transmembrane region" description="Helical" evidence="8">
    <location>
        <begin position="187"/>
        <end position="208"/>
    </location>
</feature>
<dbReference type="PRINTS" id="PR01036">
    <property type="entry name" value="TCRTETB"/>
</dbReference>
<dbReference type="InterPro" id="IPR011701">
    <property type="entry name" value="MFS"/>
</dbReference>
<dbReference type="InterPro" id="IPR004638">
    <property type="entry name" value="EmrB-like"/>
</dbReference>
<feature type="transmembrane region" description="Helical" evidence="8">
    <location>
        <begin position="425"/>
        <end position="444"/>
    </location>
</feature>
<evidence type="ECO:0000256" key="8">
    <source>
        <dbReference type="SAM" id="Phobius"/>
    </source>
</evidence>
<keyword evidence="5 8" id="KW-0812">Transmembrane</keyword>
<dbReference type="Gene3D" id="1.20.1720.10">
    <property type="entry name" value="Multidrug resistance protein D"/>
    <property type="match status" value="1"/>
</dbReference>
<evidence type="ECO:0000259" key="9">
    <source>
        <dbReference type="PROSITE" id="PS50850"/>
    </source>
</evidence>
<evidence type="ECO:0000313" key="11">
    <source>
        <dbReference type="Proteomes" id="UP000441455"/>
    </source>
</evidence>
<dbReference type="InterPro" id="IPR036259">
    <property type="entry name" value="MFS_trans_sf"/>
</dbReference>
<name>A0A6N7VPU1_ACIFE</name>
<proteinExistence type="inferred from homology"/>
<comment type="similarity">
    <text evidence="2">Belongs to the major facilitator superfamily. EmrB family.</text>
</comment>
<gene>
    <name evidence="10" type="ORF">FX155_10310</name>
</gene>
<feature type="transmembrane region" description="Helical" evidence="8">
    <location>
        <begin position="247"/>
        <end position="264"/>
    </location>
</feature>
<feature type="transmembrane region" description="Helical" evidence="8">
    <location>
        <begin position="321"/>
        <end position="343"/>
    </location>
</feature>
<evidence type="ECO:0000256" key="4">
    <source>
        <dbReference type="ARBA" id="ARBA00022475"/>
    </source>
</evidence>
<dbReference type="InterPro" id="IPR020846">
    <property type="entry name" value="MFS_dom"/>
</dbReference>
<reference evidence="10 11" key="1">
    <citation type="submission" date="2019-08" db="EMBL/GenBank/DDBJ databases">
        <title>In-depth cultivation of the pig gut microbiome towards novel bacterial diversity and tailored functional studies.</title>
        <authorList>
            <person name="Wylensek D."/>
            <person name="Hitch T.C.A."/>
            <person name="Clavel T."/>
        </authorList>
    </citation>
    <scope>NUCLEOTIDE SEQUENCE [LARGE SCALE GENOMIC DNA]</scope>
    <source>
        <strain evidence="10 11">WCA-389-WT-5B</strain>
    </source>
</reference>
<dbReference type="Gene3D" id="1.20.1250.20">
    <property type="entry name" value="MFS general substrate transporter like domains"/>
    <property type="match status" value="1"/>
</dbReference>
<feature type="transmembrane region" description="Helical" evidence="8">
    <location>
        <begin position="158"/>
        <end position="181"/>
    </location>
</feature>
<protein>
    <submittedName>
        <fullName evidence="10">Multidrug efflux MFS transporter</fullName>
    </submittedName>
</protein>
<feature type="transmembrane region" description="Helical" evidence="8">
    <location>
        <begin position="71"/>
        <end position="90"/>
    </location>
</feature>
<feature type="domain" description="Major facilitator superfamily (MFS) profile" evidence="9">
    <location>
        <begin position="29"/>
        <end position="481"/>
    </location>
</feature>
<dbReference type="RefSeq" id="WP_154488630.1">
    <property type="nucleotide sequence ID" value="NZ_VULN01000018.1"/>
</dbReference>
<dbReference type="PROSITE" id="PS50850">
    <property type="entry name" value="MFS"/>
    <property type="match status" value="1"/>
</dbReference>
<keyword evidence="7 8" id="KW-0472">Membrane</keyword>
<feature type="transmembrane region" description="Helical" evidence="8">
    <location>
        <begin position="99"/>
        <end position="122"/>
    </location>
</feature>
<evidence type="ECO:0000256" key="6">
    <source>
        <dbReference type="ARBA" id="ARBA00022989"/>
    </source>
</evidence>
<keyword evidence="4" id="KW-1003">Cell membrane</keyword>
<dbReference type="AlphaFoldDB" id="A0A6N7VPU1"/>
<feature type="transmembrane region" description="Helical" evidence="8">
    <location>
        <begin position="285"/>
        <end position="309"/>
    </location>
</feature>
<sequence>MYFQNVFLCLKVKLLENENPAFVRRADARLFLSILAAGLLSFTGVVIETAMNVTFPTLMEEFSVSTSTVQWLTTGYLLVLATVIPTSSYLKQRFPLKGLFVAGNLLFLTGTVLDGLAGNFPLLLLGRLLQGAGTGIGLPLMFNLVLEQAPLDKIGTMMGAAMLVCALAPAVGPSLGGYIIGHFGWRMIFAALVPGLLFSLAVGICAIRQSSAWGPRPFDGFGLGCLMVALPCLLLLCSYGTVLPAPALLALAGLMVLALAVFVRQENRLRKAGSTPLLNLQVFQVPAFDGAVLGLLLVQFLCLGVGFLLPNYAQIVLGSDPFAAGCILLPGCLLGAALAPVSGRLYDRLGARKPLILGSCAIILSFGLYQLALGKAAIPGLTAIYVVFTLGQGLSAGNILTYALENLPESIQPDGNAVCNTLQQLAGAVGTSVCAALVAAGQAGRALAEGTSLGTAHAFHLLLVLALCQGACMVWALGKNRQAVSSH</sequence>
<dbReference type="GO" id="GO:0005886">
    <property type="term" value="C:plasma membrane"/>
    <property type="evidence" value="ECO:0007669"/>
    <property type="project" value="UniProtKB-SubCell"/>
</dbReference>
<feature type="transmembrane region" description="Helical" evidence="8">
    <location>
        <begin position="384"/>
        <end position="404"/>
    </location>
</feature>
<feature type="transmembrane region" description="Helical" evidence="8">
    <location>
        <begin position="355"/>
        <end position="372"/>
    </location>
</feature>